<dbReference type="Bgee" id="ENSLACG00000000402">
    <property type="expression patterns" value="Expressed in chordate pharynx and 3 other cell types or tissues"/>
</dbReference>
<name>H2ZSS7_LATCH</name>
<dbReference type="PANTHER" id="PTHR35257:SF1">
    <property type="entry name" value="TRANSMEMBRANE PROTEIN 82"/>
    <property type="match status" value="1"/>
</dbReference>
<dbReference type="Ensembl" id="ENSLACT00000000450.1">
    <property type="protein sequence ID" value="ENSLACP00000000448.1"/>
    <property type="gene ID" value="ENSLACG00000000402.1"/>
</dbReference>
<dbReference type="Proteomes" id="UP000008672">
    <property type="component" value="Unassembled WGS sequence"/>
</dbReference>
<sequence>MISYLKSWLPSPLSWVFWVTDPVDCFLQGLIGACAVSVLCSLIRIHLFVLCSNNPDKEREKNQLRSQRQFLELFHFFLLSGIFAIVGARVASLVVLEFSLRAVSMLLSQNKGGAGVSTKLFLLCQYSLGCGMTTGLSYLYEGASHRTLCLVIGAGLAGLIMWYTLKLVHHILTMYELHSKQRYCGICIFLLTTWHSIPKLLCNMLKVTFGIADFAAIYLINKDFLSTSEAIRFWTPLTICYTLLVIYMQEEQQQSPTEQMVYQTVFVRMGGLLILTLTVGNWMDVFHIIVSLVGEGWCLFRTGTMLRICHGQVRHTHQGQKPL</sequence>
<accession>H2ZSS7</accession>
<dbReference type="InterPro" id="IPR031648">
    <property type="entry name" value="TMEM82"/>
</dbReference>
<feature type="transmembrane region" description="Helical" evidence="1">
    <location>
        <begin position="73"/>
        <end position="100"/>
    </location>
</feature>
<evidence type="ECO:0000313" key="2">
    <source>
        <dbReference type="Ensembl" id="ENSLACP00000000448.1"/>
    </source>
</evidence>
<keyword evidence="1" id="KW-0812">Transmembrane</keyword>
<keyword evidence="1" id="KW-0472">Membrane</keyword>
<evidence type="ECO:0000256" key="1">
    <source>
        <dbReference type="SAM" id="Phobius"/>
    </source>
</evidence>
<proteinExistence type="predicted"/>
<dbReference type="GeneTree" id="ENSGT00500000045021"/>
<evidence type="ECO:0000313" key="3">
    <source>
        <dbReference type="Proteomes" id="UP000008672"/>
    </source>
</evidence>
<feature type="transmembrane region" description="Helical" evidence="1">
    <location>
        <begin position="26"/>
        <end position="52"/>
    </location>
</feature>
<dbReference type="PANTHER" id="PTHR35257">
    <property type="entry name" value="TRANSMEMBRANE PROTEIN 82"/>
    <property type="match status" value="1"/>
</dbReference>
<gene>
    <name evidence="2" type="primary">TMEM82</name>
</gene>
<reference evidence="2" key="2">
    <citation type="submission" date="2025-08" db="UniProtKB">
        <authorList>
            <consortium name="Ensembl"/>
        </authorList>
    </citation>
    <scope>IDENTIFICATION</scope>
</reference>
<feature type="transmembrane region" description="Helical" evidence="1">
    <location>
        <begin position="231"/>
        <end position="248"/>
    </location>
</feature>
<dbReference type="EMBL" id="AFYH01149465">
    <property type="status" value="NOT_ANNOTATED_CDS"/>
    <property type="molecule type" value="Genomic_DNA"/>
</dbReference>
<reference evidence="3" key="1">
    <citation type="submission" date="2011-08" db="EMBL/GenBank/DDBJ databases">
        <title>The draft genome of Latimeria chalumnae.</title>
        <authorList>
            <person name="Di Palma F."/>
            <person name="Alfoldi J."/>
            <person name="Johnson J."/>
            <person name="Berlin A."/>
            <person name="Gnerre S."/>
            <person name="Jaffe D."/>
            <person name="MacCallum I."/>
            <person name="Young S."/>
            <person name="Walker B.J."/>
            <person name="Lander E."/>
            <person name="Lindblad-Toh K."/>
        </authorList>
    </citation>
    <scope>NUCLEOTIDE SEQUENCE [LARGE SCALE GENOMIC DNA]</scope>
    <source>
        <strain evidence="3">Wild caught</strain>
    </source>
</reference>
<keyword evidence="1" id="KW-1133">Transmembrane helix</keyword>
<keyword evidence="3" id="KW-1185">Reference proteome</keyword>
<organism evidence="2 3">
    <name type="scientific">Latimeria chalumnae</name>
    <name type="common">Coelacanth</name>
    <dbReference type="NCBI Taxonomy" id="7897"/>
    <lineage>
        <taxon>Eukaryota</taxon>
        <taxon>Metazoa</taxon>
        <taxon>Chordata</taxon>
        <taxon>Craniata</taxon>
        <taxon>Vertebrata</taxon>
        <taxon>Euteleostomi</taxon>
        <taxon>Coelacanthiformes</taxon>
        <taxon>Coelacanthidae</taxon>
        <taxon>Latimeria</taxon>
    </lineage>
</organism>
<feature type="transmembrane region" description="Helical" evidence="1">
    <location>
        <begin position="147"/>
        <end position="165"/>
    </location>
</feature>
<dbReference type="EMBL" id="AFYH01149464">
    <property type="status" value="NOT_ANNOTATED_CDS"/>
    <property type="molecule type" value="Genomic_DNA"/>
</dbReference>
<protein>
    <submittedName>
        <fullName evidence="2">Transmembrane protein 82</fullName>
    </submittedName>
</protein>
<reference evidence="2" key="3">
    <citation type="submission" date="2025-09" db="UniProtKB">
        <authorList>
            <consortium name="Ensembl"/>
        </authorList>
    </citation>
    <scope>IDENTIFICATION</scope>
</reference>
<dbReference type="HOGENOM" id="CLU_078402_0_0_1"/>
<dbReference type="Pfam" id="PF15816">
    <property type="entry name" value="TMEM82"/>
    <property type="match status" value="1"/>
</dbReference>
<dbReference type="AlphaFoldDB" id="H2ZSS7"/>